<keyword evidence="6" id="KW-1185">Reference proteome</keyword>
<keyword evidence="4" id="KW-0052">Apoplast</keyword>
<keyword evidence="4" id="KW-0732">Signal</keyword>
<dbReference type="GO" id="GO:0009699">
    <property type="term" value="P:phenylpropanoid biosynthetic process"/>
    <property type="evidence" value="ECO:0007669"/>
    <property type="project" value="UniProtKB-ARBA"/>
</dbReference>
<dbReference type="Pfam" id="PF03018">
    <property type="entry name" value="Dirigent"/>
    <property type="match status" value="1"/>
</dbReference>
<dbReference type="GO" id="GO:0048046">
    <property type="term" value="C:apoplast"/>
    <property type="evidence" value="ECO:0007669"/>
    <property type="project" value="UniProtKB-SubCell"/>
</dbReference>
<evidence type="ECO:0000313" key="6">
    <source>
        <dbReference type="Proteomes" id="UP000826271"/>
    </source>
</evidence>
<sequence>MRRMAKPFSIFMLYSIALTLLGSYTLASTLPEMTRSMDQWFKTLNKEKATLTKLQVYIHANFAVSKDQTVFQVASASITSKSPTTFGRVLVIDNPLTTGPEPDSQYLGRYQGWNAYSDFNEPAANMNMNIIFSEGSSYNGSTISIVGRQPVNQKVRVLVVAGGTGDFRFAKGIVLASTVSVDPATSVGTYVYVMYVVTPSVEGSVQKV</sequence>
<name>A0AAV6XDI4_9LAMI</name>
<proteinExistence type="inferred from homology"/>
<comment type="function">
    <text evidence="4">Dirigent proteins impart stereoselectivity on the phenoxy radical-coupling reaction, yielding optically active lignans from two molecules of coniferyl alcohol in the biosynthesis of lignans, flavonolignans, and alkaloids and thus plays a central role in plant secondary metabolism.</text>
</comment>
<dbReference type="PANTHER" id="PTHR21495">
    <property type="entry name" value="NUCLEOPORIN-RELATED"/>
    <property type="match status" value="1"/>
</dbReference>
<reference evidence="5" key="1">
    <citation type="submission" date="2019-10" db="EMBL/GenBank/DDBJ databases">
        <authorList>
            <person name="Zhang R."/>
            <person name="Pan Y."/>
            <person name="Wang J."/>
            <person name="Ma R."/>
            <person name="Yu S."/>
        </authorList>
    </citation>
    <scope>NUCLEOTIDE SEQUENCE</scope>
    <source>
        <strain evidence="5">LA-IB0</strain>
        <tissue evidence="5">Leaf</tissue>
    </source>
</reference>
<dbReference type="EMBL" id="WHWC01000006">
    <property type="protein sequence ID" value="KAG8381014.1"/>
    <property type="molecule type" value="Genomic_DNA"/>
</dbReference>
<evidence type="ECO:0000256" key="4">
    <source>
        <dbReference type="RuleBase" id="RU363099"/>
    </source>
</evidence>
<feature type="chain" id="PRO_5043096371" description="Dirigent protein" evidence="4">
    <location>
        <begin position="28"/>
        <end position="208"/>
    </location>
</feature>
<dbReference type="InterPro" id="IPR004265">
    <property type="entry name" value="Dirigent"/>
</dbReference>
<comment type="subcellular location">
    <subcellularLocation>
        <location evidence="4">Secreted</location>
        <location evidence="4">Extracellular space</location>
        <location evidence="4">Apoplast</location>
    </subcellularLocation>
</comment>
<comment type="subunit">
    <text evidence="2 4">Homodimer.</text>
</comment>
<evidence type="ECO:0000256" key="3">
    <source>
        <dbReference type="ARBA" id="ARBA00022525"/>
    </source>
</evidence>
<feature type="signal peptide" evidence="4">
    <location>
        <begin position="1"/>
        <end position="27"/>
    </location>
</feature>
<dbReference type="InterPro" id="IPR044859">
    <property type="entry name" value="Allene_oxi_cyc_Dirigent"/>
</dbReference>
<keyword evidence="3 4" id="KW-0964">Secreted</keyword>
<accession>A0AAV6XDI4</accession>
<protein>
    <recommendedName>
        <fullName evidence="4">Dirigent protein</fullName>
    </recommendedName>
</protein>
<dbReference type="AlphaFoldDB" id="A0AAV6XDI4"/>
<organism evidence="5 6">
    <name type="scientific">Buddleja alternifolia</name>
    <dbReference type="NCBI Taxonomy" id="168488"/>
    <lineage>
        <taxon>Eukaryota</taxon>
        <taxon>Viridiplantae</taxon>
        <taxon>Streptophyta</taxon>
        <taxon>Embryophyta</taxon>
        <taxon>Tracheophyta</taxon>
        <taxon>Spermatophyta</taxon>
        <taxon>Magnoliopsida</taxon>
        <taxon>eudicotyledons</taxon>
        <taxon>Gunneridae</taxon>
        <taxon>Pentapetalae</taxon>
        <taxon>asterids</taxon>
        <taxon>lamiids</taxon>
        <taxon>Lamiales</taxon>
        <taxon>Scrophulariaceae</taxon>
        <taxon>Buddlejeae</taxon>
        <taxon>Buddleja</taxon>
    </lineage>
</organism>
<dbReference type="Gene3D" id="2.40.480.10">
    <property type="entry name" value="Allene oxide cyclase-like"/>
    <property type="match status" value="1"/>
</dbReference>
<comment type="similarity">
    <text evidence="1 4">Belongs to the plant dirigent protein family.</text>
</comment>
<evidence type="ECO:0000256" key="1">
    <source>
        <dbReference type="ARBA" id="ARBA00010746"/>
    </source>
</evidence>
<gene>
    <name evidence="5" type="ORF">BUALT_Bualt06G0076700</name>
</gene>
<dbReference type="Proteomes" id="UP000826271">
    <property type="component" value="Unassembled WGS sequence"/>
</dbReference>
<evidence type="ECO:0000256" key="2">
    <source>
        <dbReference type="ARBA" id="ARBA00011738"/>
    </source>
</evidence>
<comment type="caution">
    <text evidence="5">The sequence shown here is derived from an EMBL/GenBank/DDBJ whole genome shotgun (WGS) entry which is preliminary data.</text>
</comment>
<evidence type="ECO:0000313" key="5">
    <source>
        <dbReference type="EMBL" id="KAG8381014.1"/>
    </source>
</evidence>